<evidence type="ECO:0000313" key="3">
    <source>
        <dbReference type="Proteomes" id="UP000235392"/>
    </source>
</evidence>
<organism evidence="2 3">
    <name type="scientific">Puccinia coronata f. sp. avenae</name>
    <dbReference type="NCBI Taxonomy" id="200324"/>
    <lineage>
        <taxon>Eukaryota</taxon>
        <taxon>Fungi</taxon>
        <taxon>Dikarya</taxon>
        <taxon>Basidiomycota</taxon>
        <taxon>Pucciniomycotina</taxon>
        <taxon>Pucciniomycetes</taxon>
        <taxon>Pucciniales</taxon>
        <taxon>Pucciniaceae</taxon>
        <taxon>Puccinia</taxon>
    </lineage>
</organism>
<accession>A0A2N5U1N5</accession>
<dbReference type="AlphaFoldDB" id="A0A2N5U1N5"/>
<sequence>MTSDIKPAPAFYLVATQQTLAPTVVSSSNSKAINDDNNHTDELNVHPEQHHRHRRTARTTLAQTRGYQLPMASWAPRRQSARPANGYLLGIRPNRKGLVGLWDPEECDRGAAAPTASRQAAASRDLHRRPGGRPDQPSPASRLACSPSRCSYQPNEQASLLAEPALVPAQRAGSYQPSKRVSLLDGLVQVPARRSGQPARQAGTCTSPAIRSTCSPSRCSCQPNEQASLLAEPPARRAGTRTSPTSRLACSPSRYSYQPNEEASLLAELVLVPAQQAGQPARWAGAGTSTAIRSTCSPSCNLHQPGEQADPLAGLVQVAAWQAALLARRSGAGNSLACSPDWCLYQPSKQADPPAHRSSRRAHTSSSELSASRCVPARQEPLASCCVPACRDPLARRCV</sequence>
<gene>
    <name evidence="2" type="ORF">PCASD_19348</name>
</gene>
<feature type="compositionally biased region" description="Low complexity" evidence="1">
    <location>
        <begin position="111"/>
        <end position="122"/>
    </location>
</feature>
<dbReference type="Proteomes" id="UP000235392">
    <property type="component" value="Unassembled WGS sequence"/>
</dbReference>
<feature type="region of interest" description="Disordered" evidence="1">
    <location>
        <begin position="109"/>
        <end position="149"/>
    </location>
</feature>
<feature type="compositionally biased region" description="Basic and acidic residues" evidence="1">
    <location>
        <begin position="33"/>
        <end position="48"/>
    </location>
</feature>
<name>A0A2N5U1N5_9BASI</name>
<reference evidence="2 3" key="1">
    <citation type="submission" date="2017-11" db="EMBL/GenBank/DDBJ databases">
        <title>De novo assembly and phasing of dikaryotic genomes from two isolates of Puccinia coronata f. sp. avenae, the causal agent of oat crown rust.</title>
        <authorList>
            <person name="Miller M.E."/>
            <person name="Zhang Y."/>
            <person name="Omidvar V."/>
            <person name="Sperschneider J."/>
            <person name="Schwessinger B."/>
            <person name="Raley C."/>
            <person name="Palmer J.M."/>
            <person name="Garnica D."/>
            <person name="Upadhyaya N."/>
            <person name="Rathjen J."/>
            <person name="Taylor J.M."/>
            <person name="Park R.F."/>
            <person name="Dodds P.N."/>
            <person name="Hirsch C.D."/>
            <person name="Kianian S.F."/>
            <person name="Figueroa M."/>
        </authorList>
    </citation>
    <scope>NUCLEOTIDE SEQUENCE [LARGE SCALE GENOMIC DNA]</scope>
    <source>
        <strain evidence="2">12SD80</strain>
    </source>
</reference>
<dbReference type="EMBL" id="PGCI01000265">
    <property type="protein sequence ID" value="PLW31598.1"/>
    <property type="molecule type" value="Genomic_DNA"/>
</dbReference>
<evidence type="ECO:0000256" key="1">
    <source>
        <dbReference type="SAM" id="MobiDB-lite"/>
    </source>
</evidence>
<feature type="compositionally biased region" description="Polar residues" evidence="1">
    <location>
        <begin position="240"/>
        <end position="252"/>
    </location>
</feature>
<feature type="region of interest" description="Disordered" evidence="1">
    <location>
        <begin position="233"/>
        <end position="252"/>
    </location>
</feature>
<protein>
    <submittedName>
        <fullName evidence="2">Uncharacterized protein</fullName>
    </submittedName>
</protein>
<comment type="caution">
    <text evidence="2">The sequence shown here is derived from an EMBL/GenBank/DDBJ whole genome shotgun (WGS) entry which is preliminary data.</text>
</comment>
<feature type="region of interest" description="Disordered" evidence="1">
    <location>
        <begin position="28"/>
        <end position="57"/>
    </location>
</feature>
<proteinExistence type="predicted"/>
<evidence type="ECO:0000313" key="2">
    <source>
        <dbReference type="EMBL" id="PLW31598.1"/>
    </source>
</evidence>